<gene>
    <name evidence="1" type="ORF">S12H4_54146</name>
</gene>
<proteinExistence type="predicted"/>
<dbReference type="AlphaFoldDB" id="X1TRB8"/>
<sequence>LDEFTATAGYNRNYAARILRLKVGKVIGYTKMGGKKIKYVIGKRKRKKYRKPRIYTYDVFLGLRKIWTIFDFICSKRLAPFMAEAIEKLEYHREIDLTDKVREKLLKISASTIDRLLKSEKDKFRLGKGRKGTKPGTLLKHSIPIRTFADWDNARPGFVEVDLVGHDGGNTSGDFIQSLNFVDIARI</sequence>
<name>X1TRB8_9ZZZZ</name>
<comment type="caution">
    <text evidence="1">The sequence shown here is derived from an EMBL/GenBank/DDBJ whole genome shotgun (WGS) entry which is preliminary data.</text>
</comment>
<organism evidence="1">
    <name type="scientific">marine sediment metagenome</name>
    <dbReference type="NCBI Taxonomy" id="412755"/>
    <lineage>
        <taxon>unclassified sequences</taxon>
        <taxon>metagenomes</taxon>
        <taxon>ecological metagenomes</taxon>
    </lineage>
</organism>
<reference evidence="1" key="1">
    <citation type="journal article" date="2014" name="Front. Microbiol.">
        <title>High frequency of phylogenetically diverse reductive dehalogenase-homologous genes in deep subseafloor sedimentary metagenomes.</title>
        <authorList>
            <person name="Kawai M."/>
            <person name="Futagami T."/>
            <person name="Toyoda A."/>
            <person name="Takaki Y."/>
            <person name="Nishi S."/>
            <person name="Hori S."/>
            <person name="Arai W."/>
            <person name="Tsubouchi T."/>
            <person name="Morono Y."/>
            <person name="Uchiyama I."/>
            <person name="Ito T."/>
            <person name="Fujiyama A."/>
            <person name="Inagaki F."/>
            <person name="Takami H."/>
        </authorList>
    </citation>
    <scope>NUCLEOTIDE SEQUENCE</scope>
    <source>
        <strain evidence="1">Expedition CK06-06</strain>
    </source>
</reference>
<feature type="non-terminal residue" evidence="1">
    <location>
        <position position="1"/>
    </location>
</feature>
<dbReference type="EMBL" id="BARW01034568">
    <property type="protein sequence ID" value="GAJ07814.1"/>
    <property type="molecule type" value="Genomic_DNA"/>
</dbReference>
<evidence type="ECO:0000313" key="1">
    <source>
        <dbReference type="EMBL" id="GAJ07814.1"/>
    </source>
</evidence>
<accession>X1TRB8</accession>
<protein>
    <submittedName>
        <fullName evidence="1">Uncharacterized protein</fullName>
    </submittedName>
</protein>